<feature type="transmembrane region" description="Helical" evidence="8">
    <location>
        <begin position="127"/>
        <end position="144"/>
    </location>
</feature>
<reference evidence="9 12" key="2">
    <citation type="submission" date="2019-07" db="EMBL/GenBank/DDBJ databases">
        <title>Whole genome shotgun sequence of Halolactibacillus halophilus NBRC 100868.</title>
        <authorList>
            <person name="Hosoyama A."/>
            <person name="Uohara A."/>
            <person name="Ohji S."/>
            <person name="Ichikawa N."/>
        </authorList>
    </citation>
    <scope>NUCLEOTIDE SEQUENCE [LARGE SCALE GENOMIC DNA]</scope>
    <source>
        <strain evidence="9 12">NBRC 100868</strain>
    </source>
</reference>
<evidence type="ECO:0000256" key="1">
    <source>
        <dbReference type="ARBA" id="ARBA00004651"/>
    </source>
</evidence>
<keyword evidence="6 8" id="KW-0472">Membrane</keyword>
<feature type="binding site" evidence="7">
    <location>
        <position position="188"/>
    </location>
    <ligand>
        <name>Zn(2+)</name>
        <dbReference type="ChEBI" id="CHEBI:29105"/>
    </ligand>
</feature>
<keyword evidence="4 8" id="KW-0812">Transmembrane</keyword>
<dbReference type="NCBIfam" id="TIGR01065">
    <property type="entry name" value="hlyIII"/>
    <property type="match status" value="1"/>
</dbReference>
<keyword evidence="5 8" id="KW-1133">Transmembrane helix</keyword>
<feature type="binding site" evidence="7">
    <location>
        <position position="59"/>
    </location>
    <ligand>
        <name>Zn(2+)</name>
        <dbReference type="ChEBI" id="CHEBI:29105"/>
    </ligand>
</feature>
<dbReference type="STRING" id="306540.SAMN05421839_11255"/>
<dbReference type="InterPro" id="IPR005744">
    <property type="entry name" value="Hy-lIII"/>
</dbReference>
<dbReference type="Proteomes" id="UP000242243">
    <property type="component" value="Unassembled WGS sequence"/>
</dbReference>
<evidence type="ECO:0000256" key="3">
    <source>
        <dbReference type="ARBA" id="ARBA00022475"/>
    </source>
</evidence>
<dbReference type="Proteomes" id="UP000321547">
    <property type="component" value="Unassembled WGS sequence"/>
</dbReference>
<comment type="similarity">
    <text evidence="2">Belongs to the UPF0073 (Hly-III) family.</text>
</comment>
<evidence type="ECO:0000256" key="4">
    <source>
        <dbReference type="ARBA" id="ARBA00022692"/>
    </source>
</evidence>
<evidence type="ECO:0000313" key="11">
    <source>
        <dbReference type="Proteomes" id="UP000242243"/>
    </source>
</evidence>
<dbReference type="RefSeq" id="WP_089831455.1">
    <property type="nucleotide sequence ID" value="NZ_BJWI01000011.1"/>
</dbReference>
<feature type="binding site" evidence="7">
    <location>
        <position position="192"/>
    </location>
    <ligand>
        <name>Zn(2+)</name>
        <dbReference type="ChEBI" id="CHEBI:29105"/>
    </ligand>
</feature>
<evidence type="ECO:0000256" key="6">
    <source>
        <dbReference type="ARBA" id="ARBA00023136"/>
    </source>
</evidence>
<evidence type="ECO:0000313" key="12">
    <source>
        <dbReference type="Proteomes" id="UP000321547"/>
    </source>
</evidence>
<organism evidence="10 11">
    <name type="scientific">Halolactibacillus halophilus</name>
    <dbReference type="NCBI Taxonomy" id="306540"/>
    <lineage>
        <taxon>Bacteria</taxon>
        <taxon>Bacillati</taxon>
        <taxon>Bacillota</taxon>
        <taxon>Bacilli</taxon>
        <taxon>Bacillales</taxon>
        <taxon>Bacillaceae</taxon>
        <taxon>Halolactibacillus</taxon>
    </lineage>
</organism>
<feature type="transmembrane region" description="Helical" evidence="8">
    <location>
        <begin position="156"/>
        <end position="175"/>
    </location>
</feature>
<feature type="transmembrane region" description="Helical" evidence="8">
    <location>
        <begin position="190"/>
        <end position="210"/>
    </location>
</feature>
<dbReference type="PANTHER" id="PTHR20855">
    <property type="entry name" value="ADIPOR/PROGESTIN RECEPTOR-RELATED"/>
    <property type="match status" value="1"/>
</dbReference>
<dbReference type="GO" id="GO:0140911">
    <property type="term" value="F:pore-forming activity"/>
    <property type="evidence" value="ECO:0007669"/>
    <property type="project" value="InterPro"/>
</dbReference>
<protein>
    <submittedName>
        <fullName evidence="10">Hemolysin III</fullName>
    </submittedName>
</protein>
<keyword evidence="12" id="KW-1185">Reference proteome</keyword>
<evidence type="ECO:0000313" key="9">
    <source>
        <dbReference type="EMBL" id="GEM01509.1"/>
    </source>
</evidence>
<evidence type="ECO:0000256" key="2">
    <source>
        <dbReference type="ARBA" id="ARBA00008488"/>
    </source>
</evidence>
<feature type="transmembrane region" description="Helical" evidence="8">
    <location>
        <begin position="37"/>
        <end position="58"/>
    </location>
</feature>
<keyword evidence="7" id="KW-0862">Zinc</keyword>
<dbReference type="GO" id="GO:0046872">
    <property type="term" value="F:metal ion binding"/>
    <property type="evidence" value="ECO:0007669"/>
    <property type="project" value="UniProtKB-KW"/>
</dbReference>
<accession>A0A1I5P349</accession>
<dbReference type="AlphaFoldDB" id="A0A1I5P349"/>
<gene>
    <name evidence="9" type="ORF">HHA03_10410</name>
    <name evidence="10" type="ORF">SAMN05421839_11255</name>
</gene>
<proteinExistence type="inferred from homology"/>
<feature type="transmembrane region" description="Helical" evidence="8">
    <location>
        <begin position="12"/>
        <end position="30"/>
    </location>
</feature>
<evidence type="ECO:0000313" key="10">
    <source>
        <dbReference type="EMBL" id="SFP28485.1"/>
    </source>
</evidence>
<feature type="transmembrane region" description="Helical" evidence="8">
    <location>
        <begin position="78"/>
        <end position="95"/>
    </location>
</feature>
<evidence type="ECO:0000256" key="8">
    <source>
        <dbReference type="SAM" id="Phobius"/>
    </source>
</evidence>
<dbReference type="OrthoDB" id="9813689at2"/>
<dbReference type="InterPro" id="IPR004254">
    <property type="entry name" value="AdipoR/HlyIII-related"/>
</dbReference>
<feature type="transmembrane region" description="Helical" evidence="8">
    <location>
        <begin position="102"/>
        <end position="121"/>
    </location>
</feature>
<reference evidence="10 11" key="1">
    <citation type="submission" date="2016-10" db="EMBL/GenBank/DDBJ databases">
        <authorList>
            <person name="de Groot N.N."/>
        </authorList>
    </citation>
    <scope>NUCLEOTIDE SEQUENCE [LARGE SCALE GENOMIC DNA]</scope>
    <source>
        <strain evidence="10 11">DSM 17073</strain>
    </source>
</reference>
<keyword evidence="3" id="KW-1003">Cell membrane</keyword>
<name>A0A1I5P349_9BACI</name>
<sequence>MHTFFREPLNSLTHLFGIILSAVAMVIMLVKTDTLTATISIIIFGVSLILLYSASTIYHGIKASPTVISWLRKVDHSMIFVLIAGTYTPFCLIPLRDSIGIPLLITIWAIALSGIAFKLIWFHCPRIISTLLYIGMGWIIVFVVQPLAQHIETAGLVYLVLGGVIYTLGGVIYAIKPKFLEFKHLGFHEIFHLFILAGSLCHFLAVNFYVL</sequence>
<keyword evidence="7" id="KW-0479">Metal-binding</keyword>
<dbReference type="Pfam" id="PF03006">
    <property type="entry name" value="HlyIII"/>
    <property type="match status" value="1"/>
</dbReference>
<evidence type="ECO:0000256" key="7">
    <source>
        <dbReference type="PIRSR" id="PIRSR604254-1"/>
    </source>
</evidence>
<dbReference type="PANTHER" id="PTHR20855:SF3">
    <property type="entry name" value="LD03007P"/>
    <property type="match status" value="1"/>
</dbReference>
<evidence type="ECO:0000256" key="5">
    <source>
        <dbReference type="ARBA" id="ARBA00022989"/>
    </source>
</evidence>
<dbReference type="GO" id="GO:0005886">
    <property type="term" value="C:plasma membrane"/>
    <property type="evidence" value="ECO:0007669"/>
    <property type="project" value="UniProtKB-SubCell"/>
</dbReference>
<comment type="subcellular location">
    <subcellularLocation>
        <location evidence="1">Cell membrane</location>
        <topology evidence="1">Multi-pass membrane protein</topology>
    </subcellularLocation>
</comment>
<dbReference type="EMBL" id="FOXC01000012">
    <property type="protein sequence ID" value="SFP28485.1"/>
    <property type="molecule type" value="Genomic_DNA"/>
</dbReference>
<dbReference type="EMBL" id="BJWI01000011">
    <property type="protein sequence ID" value="GEM01509.1"/>
    <property type="molecule type" value="Genomic_DNA"/>
</dbReference>